<dbReference type="PANTHER" id="PTHR24104:SF25">
    <property type="entry name" value="PROTEIN LIN-41"/>
    <property type="match status" value="1"/>
</dbReference>
<feature type="transmembrane region" description="Helical" evidence="7">
    <location>
        <begin position="542"/>
        <end position="560"/>
    </location>
</feature>
<keyword evidence="5 7" id="KW-0472">Membrane</keyword>
<reference evidence="10 11" key="1">
    <citation type="journal article" date="2013" name="J. Mol. Microbiol. Biotechnol.">
        <title>Analysis of the Complete Genomes of Acholeplasma brassicae , A. palmae and A. laidlawii and Their Comparison to the Obligate Parasites from ' Candidatus Phytoplasma'.</title>
        <authorList>
            <person name="Kube M."/>
            <person name="Siewert C."/>
            <person name="Migdoll A.M."/>
            <person name="Duduk B."/>
            <person name="Holz S."/>
            <person name="Rabus R."/>
            <person name="Seemuller E."/>
            <person name="Mitrovic J."/>
            <person name="Muller I."/>
            <person name="Buttner C."/>
            <person name="Reinhardt R."/>
        </authorList>
    </citation>
    <scope>NUCLEOTIDE SEQUENCE [LARGE SCALE GENOMIC DNA]</scope>
    <source>
        <strain evidence="11">0502</strain>
    </source>
</reference>
<dbReference type="EMBL" id="FO681348">
    <property type="protein sequence ID" value="CCV65820.1"/>
    <property type="molecule type" value="Genomic_DNA"/>
</dbReference>
<dbReference type="Gene3D" id="1.25.40.10">
    <property type="entry name" value="Tetratricopeptide repeat domain"/>
    <property type="match status" value="1"/>
</dbReference>
<dbReference type="HOGENOM" id="CLU_024978_0_0_14"/>
<keyword evidence="2 7" id="KW-0812">Transmembrane</keyword>
<dbReference type="Gene3D" id="2.40.10.500">
    <property type="match status" value="1"/>
</dbReference>
<feature type="domain" description="Yip1" evidence="9">
    <location>
        <begin position="483"/>
        <end position="652"/>
    </location>
</feature>
<dbReference type="Gene3D" id="2.120.10.30">
    <property type="entry name" value="TolB, C-terminal domain"/>
    <property type="match status" value="1"/>
</dbReference>
<dbReference type="Pfam" id="PF01436">
    <property type="entry name" value="NHL"/>
    <property type="match status" value="2"/>
</dbReference>
<comment type="subcellular location">
    <subcellularLocation>
        <location evidence="1">Membrane</location>
        <topology evidence="1">Multi-pass membrane protein</topology>
    </subcellularLocation>
</comment>
<dbReference type="RefSeq" id="WP_030004683.1">
    <property type="nucleotide sequence ID" value="NC_022549.1"/>
</dbReference>
<dbReference type="Proteomes" id="UP000032737">
    <property type="component" value="Chromosome"/>
</dbReference>
<organism evidence="10 11">
    <name type="scientific">Acholeplasma brassicae</name>
    <dbReference type="NCBI Taxonomy" id="61635"/>
    <lineage>
        <taxon>Bacteria</taxon>
        <taxon>Bacillati</taxon>
        <taxon>Mycoplasmatota</taxon>
        <taxon>Mollicutes</taxon>
        <taxon>Acholeplasmatales</taxon>
        <taxon>Acholeplasmataceae</taxon>
        <taxon>Acholeplasma</taxon>
    </lineage>
</organism>
<keyword evidence="4 7" id="KW-1133">Transmembrane helix</keyword>
<dbReference type="InterPro" id="IPR011042">
    <property type="entry name" value="6-blade_b-propeller_TolB-like"/>
</dbReference>
<dbReference type="Pfam" id="PF04893">
    <property type="entry name" value="Yip1"/>
    <property type="match status" value="1"/>
</dbReference>
<evidence type="ECO:0000256" key="4">
    <source>
        <dbReference type="ARBA" id="ARBA00022989"/>
    </source>
</evidence>
<dbReference type="InterPro" id="IPR001258">
    <property type="entry name" value="NHL_repeat"/>
</dbReference>
<evidence type="ECO:0000313" key="10">
    <source>
        <dbReference type="EMBL" id="CCV65820.1"/>
    </source>
</evidence>
<evidence type="ECO:0000256" key="3">
    <source>
        <dbReference type="ARBA" id="ARBA00022737"/>
    </source>
</evidence>
<dbReference type="OrthoDB" id="9799230at2"/>
<feature type="chain" id="PRO_5004651482" description="Yip1 domain-containing protein" evidence="8">
    <location>
        <begin position="24"/>
        <end position="678"/>
    </location>
</feature>
<dbReference type="KEGG" id="abra:BN85307990"/>
<feature type="signal peptide" evidence="8">
    <location>
        <begin position="1"/>
        <end position="23"/>
    </location>
</feature>
<evidence type="ECO:0000313" key="11">
    <source>
        <dbReference type="Proteomes" id="UP000032737"/>
    </source>
</evidence>
<feature type="transmembrane region" description="Helical" evidence="7">
    <location>
        <begin position="504"/>
        <end position="522"/>
    </location>
</feature>
<evidence type="ECO:0000259" key="9">
    <source>
        <dbReference type="Pfam" id="PF04893"/>
    </source>
</evidence>
<dbReference type="GO" id="GO:0008270">
    <property type="term" value="F:zinc ion binding"/>
    <property type="evidence" value="ECO:0007669"/>
    <property type="project" value="UniProtKB-KW"/>
</dbReference>
<feature type="transmembrane region" description="Helical" evidence="7">
    <location>
        <begin position="572"/>
        <end position="590"/>
    </location>
</feature>
<evidence type="ECO:0000256" key="1">
    <source>
        <dbReference type="ARBA" id="ARBA00004141"/>
    </source>
</evidence>
<feature type="transmembrane region" description="Helical" evidence="7">
    <location>
        <begin position="434"/>
        <end position="452"/>
    </location>
</feature>
<sequence length="678" mass="77482">MKKLLIAIISVSLLMFVPSMITANNGLTYTTFTYSTTQGRVVPTQDAYLPLNINRSIEGLTLNEPEDITIDKEDNIYIADTKNKRVIKYSLKTEEIRVIGDGFLLDPKGVHVGLDGHLYVADLGHKKAFKFVYDSLLDDYVVEVTYEKPQGSVYFSELDKFEPTKVVTDKGNNVYLVLAGAINGLAEFKNNGEFFGFFGGNRIPNTWDNIVKSLLFDEEQRRTWFKMIPKPVYNTAVDQNGLILTTTKDVPGYLKLNIANFVYSKSNWGFNRLEDLFVGPSDTIFAVNNDGYITEYTAEGQVLFIFSGKDYLSQKGLFQSPSSIAVDSKNNIYVLDKGASSLQVFIPTQFADLVHEAITLYQQGRYQESKGPWQEVLKMNALFDLANKGIGDAFFAEGNYETAMQYYEISRHSEGYSNAYWEVRNEALLDSASWIIYVIIALIVLAIVNRFIPVYRVVFKPIKDGHKYLKRFKLYNELMFGFYLLRHPQDGYYGIKRENKTSNFSAFIYLMLFFLSYIFYGYNTNFQFNNKIPSEIDFLQEIITVFVPFFLFVIGNYLVCSIRDGEGKLRDVFQSSAYTLLPFIIALPILSIMSHGLTGNEAFIYSSLFNLAVIVFVIYMIVMVKEIHFYEMKQTLGNIFISIFTGLMILLMVGIVYILLNEIVMLFVDIFKEVTSRG</sequence>
<feature type="repeat" description="NHL" evidence="6">
    <location>
        <begin position="318"/>
        <end position="348"/>
    </location>
</feature>
<evidence type="ECO:0000256" key="7">
    <source>
        <dbReference type="SAM" id="Phobius"/>
    </source>
</evidence>
<dbReference type="InterPro" id="IPR011990">
    <property type="entry name" value="TPR-like_helical_dom_sf"/>
</dbReference>
<gene>
    <name evidence="10" type="ORF">BN85307990</name>
</gene>
<dbReference type="PROSITE" id="PS51125">
    <property type="entry name" value="NHL"/>
    <property type="match status" value="1"/>
</dbReference>
<evidence type="ECO:0000256" key="6">
    <source>
        <dbReference type="PROSITE-ProRule" id="PRU00504"/>
    </source>
</evidence>
<accession>U4KNH2</accession>
<dbReference type="AlphaFoldDB" id="U4KNH2"/>
<dbReference type="SUPFAM" id="SSF48452">
    <property type="entry name" value="TPR-like"/>
    <property type="match status" value="1"/>
</dbReference>
<dbReference type="SUPFAM" id="SSF101898">
    <property type="entry name" value="NHL repeat"/>
    <property type="match status" value="1"/>
</dbReference>
<evidence type="ECO:0000256" key="8">
    <source>
        <dbReference type="SAM" id="SignalP"/>
    </source>
</evidence>
<dbReference type="InterPro" id="IPR006977">
    <property type="entry name" value="Yip1_dom"/>
</dbReference>
<keyword evidence="3" id="KW-0677">Repeat</keyword>
<dbReference type="STRING" id="61635.BN85307990"/>
<keyword evidence="11" id="KW-1185">Reference proteome</keyword>
<feature type="transmembrane region" description="Helical" evidence="7">
    <location>
        <begin position="602"/>
        <end position="624"/>
    </location>
</feature>
<protein>
    <recommendedName>
        <fullName evidence="9">Yip1 domain-containing protein</fullName>
    </recommendedName>
</protein>
<dbReference type="GO" id="GO:0016020">
    <property type="term" value="C:membrane"/>
    <property type="evidence" value="ECO:0007669"/>
    <property type="project" value="UniProtKB-SubCell"/>
</dbReference>
<keyword evidence="8" id="KW-0732">Signal</keyword>
<proteinExistence type="predicted"/>
<evidence type="ECO:0000256" key="2">
    <source>
        <dbReference type="ARBA" id="ARBA00022692"/>
    </source>
</evidence>
<feature type="transmembrane region" description="Helical" evidence="7">
    <location>
        <begin position="636"/>
        <end position="660"/>
    </location>
</feature>
<name>U4KNH2_9MOLU</name>
<dbReference type="PANTHER" id="PTHR24104">
    <property type="entry name" value="E3 UBIQUITIN-PROTEIN LIGASE NHLRC1-RELATED"/>
    <property type="match status" value="1"/>
</dbReference>
<dbReference type="InterPro" id="IPR050952">
    <property type="entry name" value="TRIM-NHL_E3_ligases"/>
</dbReference>
<evidence type="ECO:0000256" key="5">
    <source>
        <dbReference type="ARBA" id="ARBA00023136"/>
    </source>
</evidence>